<proteinExistence type="predicted"/>
<dbReference type="EMBL" id="BK015631">
    <property type="protein sequence ID" value="DAE16812.1"/>
    <property type="molecule type" value="Genomic_DNA"/>
</dbReference>
<keyword evidence="1" id="KW-0378">Hydrolase</keyword>
<organism evidence="1">
    <name type="scientific">Siphoviridae sp. ctVii20</name>
    <dbReference type="NCBI Taxonomy" id="2825533"/>
    <lineage>
        <taxon>Viruses</taxon>
        <taxon>Duplodnaviria</taxon>
        <taxon>Heunggongvirae</taxon>
        <taxon>Uroviricota</taxon>
        <taxon>Caudoviricetes</taxon>
    </lineage>
</organism>
<dbReference type="GO" id="GO:0016787">
    <property type="term" value="F:hydrolase activity"/>
    <property type="evidence" value="ECO:0007669"/>
    <property type="project" value="UniProtKB-KW"/>
</dbReference>
<evidence type="ECO:0000313" key="1">
    <source>
        <dbReference type="EMBL" id="DAE16812.1"/>
    </source>
</evidence>
<accession>A0A8S5QE58</accession>
<name>A0A8S5QE58_9CAUD</name>
<reference evidence="1" key="1">
    <citation type="journal article" date="2021" name="Proc. Natl. Acad. Sci. U.S.A.">
        <title>A Catalog of Tens of Thousands of Viruses from Human Metagenomes Reveals Hidden Associations with Chronic Diseases.</title>
        <authorList>
            <person name="Tisza M.J."/>
            <person name="Buck C.B."/>
        </authorList>
    </citation>
    <scope>NUCLEOTIDE SEQUENCE</scope>
    <source>
        <strain evidence="1">CtVii20</strain>
    </source>
</reference>
<sequence>MHTMKRFLAAATVALFLTPVTAMAISLSEIKDNPSQYKQISSRQNSEMYLDTSSITSLRYDPPYYSMNAKAYIVSYGTNSIDESTYIFNYDYNRSAISLMKNALKTSPSVTSDDLVKICMNEKGANSGVTFSKTDGKWWKLDGTFIENADSKYNEKVVFKSGIYMLAYSIFEHYYNESF</sequence>
<protein>
    <submittedName>
        <fullName evidence="1">Ubiquitin carboxyl-terminal hydrolase 28</fullName>
    </submittedName>
</protein>